<organism evidence="2 3">
    <name type="scientific">Aspergillus niger ATCC 13496</name>
    <dbReference type="NCBI Taxonomy" id="1353008"/>
    <lineage>
        <taxon>Eukaryota</taxon>
        <taxon>Fungi</taxon>
        <taxon>Dikarya</taxon>
        <taxon>Ascomycota</taxon>
        <taxon>Pezizomycotina</taxon>
        <taxon>Eurotiomycetes</taxon>
        <taxon>Eurotiomycetidae</taxon>
        <taxon>Eurotiales</taxon>
        <taxon>Aspergillaceae</taxon>
        <taxon>Aspergillus</taxon>
        <taxon>Aspergillus subgen. Circumdati</taxon>
    </lineage>
</organism>
<dbReference type="Proteomes" id="UP000253845">
    <property type="component" value="Unassembled WGS sequence"/>
</dbReference>
<protein>
    <submittedName>
        <fullName evidence="2">Uncharacterized protein</fullName>
    </submittedName>
</protein>
<name>A0A370CDP7_ASPNG</name>
<dbReference type="EMBL" id="KZ851899">
    <property type="protein sequence ID" value="RDH25854.1"/>
    <property type="molecule type" value="Genomic_DNA"/>
</dbReference>
<reference evidence="2 3" key="1">
    <citation type="submission" date="2018-07" db="EMBL/GenBank/DDBJ databases">
        <title>Section-level genome sequencing of Aspergillus section Nigri to investigate inter- and intra-species variation.</title>
        <authorList>
            <consortium name="DOE Joint Genome Institute"/>
            <person name="Vesth T.C."/>
            <person name="Nybo J.L."/>
            <person name="Theobald S."/>
            <person name="Frisvad J.C."/>
            <person name="Larsen T.O."/>
            <person name="Nielsen K.F."/>
            <person name="Hoof J.B."/>
            <person name="Brandl J."/>
            <person name="Salamov A."/>
            <person name="Riley R."/>
            <person name="Gladden J.M."/>
            <person name="Phatale P."/>
            <person name="Nielsen M.T."/>
            <person name="Lyhne E.K."/>
            <person name="Kogle M.E."/>
            <person name="Strasser K."/>
            <person name="McDonnell E."/>
            <person name="Barry K."/>
            <person name="Clum A."/>
            <person name="Chen C."/>
            <person name="Nolan M."/>
            <person name="Sandor L."/>
            <person name="Kuo A."/>
            <person name="Lipzen A."/>
            <person name="Hainaut M."/>
            <person name="Drula E."/>
            <person name="Tsang A."/>
            <person name="Magnuson J.K."/>
            <person name="Henrissat B."/>
            <person name="Wiebenga A."/>
            <person name="Simmons B.A."/>
            <person name="Makela M.R."/>
            <person name="De vries R.P."/>
            <person name="Grigoriev I.V."/>
            <person name="Mortensen U.H."/>
            <person name="Baker S.E."/>
            <person name="Andersen M.R."/>
        </authorList>
    </citation>
    <scope>NUCLEOTIDE SEQUENCE [LARGE SCALE GENOMIC DNA]</scope>
    <source>
        <strain evidence="2 3">ATCC 13496</strain>
    </source>
</reference>
<sequence length="111" mass="13078">MELVRTVQDHWIGFIVESAVQKFSDAEVLVWGEDGNTRIESLDETSRWVERKSRLEVLGRDVASIMRVFWALCLAVIGSRFVHMRLYWWRNLRYPIVRIVVGILQSYINVP</sequence>
<gene>
    <name evidence="2" type="ORF">M747DRAFT_5243</name>
</gene>
<feature type="transmembrane region" description="Helical" evidence="1">
    <location>
        <begin position="68"/>
        <end position="88"/>
    </location>
</feature>
<evidence type="ECO:0000313" key="3">
    <source>
        <dbReference type="Proteomes" id="UP000253845"/>
    </source>
</evidence>
<accession>A0A370CDP7</accession>
<evidence type="ECO:0000256" key="1">
    <source>
        <dbReference type="SAM" id="Phobius"/>
    </source>
</evidence>
<keyword evidence="1" id="KW-0812">Transmembrane</keyword>
<dbReference type="AlphaFoldDB" id="A0A370CDP7"/>
<dbReference type="VEuPathDB" id="FungiDB:M747DRAFT_5243"/>
<proteinExistence type="predicted"/>
<evidence type="ECO:0000313" key="2">
    <source>
        <dbReference type="EMBL" id="RDH25854.1"/>
    </source>
</evidence>
<keyword evidence="1" id="KW-0472">Membrane</keyword>
<keyword evidence="1" id="KW-1133">Transmembrane helix</keyword>